<dbReference type="GO" id="GO:0005634">
    <property type="term" value="C:nucleus"/>
    <property type="evidence" value="ECO:0007669"/>
    <property type="project" value="UniProtKB-SubCell"/>
</dbReference>
<dbReference type="EMBL" id="GEDC01022661">
    <property type="protein sequence ID" value="JAS14637.1"/>
    <property type="molecule type" value="Transcribed_RNA"/>
</dbReference>
<organism evidence="10">
    <name type="scientific">Clastoptera arizonana</name>
    <name type="common">Arizona spittle bug</name>
    <dbReference type="NCBI Taxonomy" id="38151"/>
    <lineage>
        <taxon>Eukaryota</taxon>
        <taxon>Metazoa</taxon>
        <taxon>Ecdysozoa</taxon>
        <taxon>Arthropoda</taxon>
        <taxon>Hexapoda</taxon>
        <taxon>Insecta</taxon>
        <taxon>Pterygota</taxon>
        <taxon>Neoptera</taxon>
        <taxon>Paraneoptera</taxon>
        <taxon>Hemiptera</taxon>
        <taxon>Auchenorrhyncha</taxon>
        <taxon>Cercopoidea</taxon>
        <taxon>Clastopteridae</taxon>
        <taxon>Clastoptera</taxon>
    </lineage>
</organism>
<evidence type="ECO:0000259" key="9">
    <source>
        <dbReference type="PROSITE" id="PS50157"/>
    </source>
</evidence>
<dbReference type="SUPFAM" id="SSF57667">
    <property type="entry name" value="beta-beta-alpha zinc fingers"/>
    <property type="match status" value="1"/>
</dbReference>
<evidence type="ECO:0000256" key="6">
    <source>
        <dbReference type="ARBA" id="ARBA00023125"/>
    </source>
</evidence>
<keyword evidence="3" id="KW-0677">Repeat</keyword>
<dbReference type="GO" id="GO:0003677">
    <property type="term" value="F:DNA binding"/>
    <property type="evidence" value="ECO:0007669"/>
    <property type="project" value="UniProtKB-KW"/>
</dbReference>
<comment type="subcellular location">
    <subcellularLocation>
        <location evidence="1">Nucleus</location>
    </subcellularLocation>
</comment>
<keyword evidence="2" id="KW-0479">Metal-binding</keyword>
<dbReference type="PANTHER" id="PTHR16515">
    <property type="entry name" value="PR DOMAIN ZINC FINGER PROTEIN"/>
    <property type="match status" value="1"/>
</dbReference>
<dbReference type="EMBL" id="GEDC01017348">
    <property type="protein sequence ID" value="JAS19950.1"/>
    <property type="molecule type" value="Transcribed_RNA"/>
</dbReference>
<dbReference type="PROSITE" id="PS00028">
    <property type="entry name" value="ZINC_FINGER_C2H2_1"/>
    <property type="match status" value="1"/>
</dbReference>
<dbReference type="InterPro" id="IPR050331">
    <property type="entry name" value="Zinc_finger"/>
</dbReference>
<keyword evidence="7" id="KW-0539">Nucleus</keyword>
<keyword evidence="4 8" id="KW-0863">Zinc-finger</keyword>
<protein>
    <recommendedName>
        <fullName evidence="9">C2H2-type domain-containing protein</fullName>
    </recommendedName>
</protein>
<evidence type="ECO:0000313" key="11">
    <source>
        <dbReference type="EMBL" id="JAS19950.1"/>
    </source>
</evidence>
<keyword evidence="6" id="KW-0238">DNA-binding</keyword>
<evidence type="ECO:0000256" key="5">
    <source>
        <dbReference type="ARBA" id="ARBA00022833"/>
    </source>
</evidence>
<dbReference type="AlphaFoldDB" id="A0A1B6CMD8"/>
<dbReference type="InterPro" id="IPR013087">
    <property type="entry name" value="Znf_C2H2_type"/>
</dbReference>
<evidence type="ECO:0000256" key="4">
    <source>
        <dbReference type="ARBA" id="ARBA00022771"/>
    </source>
</evidence>
<sequence>MDIKEESVDADPIVECLIDIKEEPFELDLKDECEINIKEELSGSKESEAKDESIVNIKEEAVDVDSGDECLIDIPTRIQSEDPDTDPLEQVETKNEIVEADNESSSSVNQDYMRYQESGDMQHGTLSNKEIGNKKFKCDYCPNTFNKESDLQVHLRTKCGKDPFLCDRCISSFHTKSLFQNHTTLHKVEDLYVNYVRLSIISRLHQKKMRIHVGETI</sequence>
<dbReference type="Gene3D" id="3.30.160.60">
    <property type="entry name" value="Classic Zinc Finger"/>
    <property type="match status" value="1"/>
</dbReference>
<name>A0A1B6CMD8_9HEMI</name>
<feature type="domain" description="C2H2-type" evidence="9">
    <location>
        <begin position="164"/>
        <end position="191"/>
    </location>
</feature>
<keyword evidence="5" id="KW-0862">Zinc</keyword>
<evidence type="ECO:0000256" key="8">
    <source>
        <dbReference type="PROSITE-ProRule" id="PRU00042"/>
    </source>
</evidence>
<evidence type="ECO:0000256" key="2">
    <source>
        <dbReference type="ARBA" id="ARBA00022723"/>
    </source>
</evidence>
<proteinExistence type="predicted"/>
<accession>A0A1B6CMD8</accession>
<evidence type="ECO:0000256" key="3">
    <source>
        <dbReference type="ARBA" id="ARBA00022737"/>
    </source>
</evidence>
<evidence type="ECO:0000256" key="1">
    <source>
        <dbReference type="ARBA" id="ARBA00004123"/>
    </source>
</evidence>
<dbReference type="GO" id="GO:0010468">
    <property type="term" value="P:regulation of gene expression"/>
    <property type="evidence" value="ECO:0007669"/>
    <property type="project" value="TreeGrafter"/>
</dbReference>
<gene>
    <name evidence="11" type="ORF">g.22881</name>
    <name evidence="10" type="ORF">g.22887</name>
</gene>
<dbReference type="SMART" id="SM00355">
    <property type="entry name" value="ZnF_C2H2"/>
    <property type="match status" value="2"/>
</dbReference>
<dbReference type="InterPro" id="IPR036236">
    <property type="entry name" value="Znf_C2H2_sf"/>
</dbReference>
<dbReference type="PANTHER" id="PTHR16515:SF49">
    <property type="entry name" value="GASTRULA ZINC FINGER PROTEIN XLCGF49.1-LIKE-RELATED"/>
    <property type="match status" value="1"/>
</dbReference>
<feature type="domain" description="C2H2-type" evidence="9">
    <location>
        <begin position="136"/>
        <end position="163"/>
    </location>
</feature>
<evidence type="ECO:0000313" key="10">
    <source>
        <dbReference type="EMBL" id="JAS14637.1"/>
    </source>
</evidence>
<evidence type="ECO:0000256" key="7">
    <source>
        <dbReference type="ARBA" id="ARBA00023242"/>
    </source>
</evidence>
<reference evidence="10" key="1">
    <citation type="submission" date="2015-12" db="EMBL/GenBank/DDBJ databases">
        <title>De novo transcriptome assembly of four potential Pierce s Disease insect vectors from Arizona vineyards.</title>
        <authorList>
            <person name="Tassone E.E."/>
        </authorList>
    </citation>
    <scope>NUCLEOTIDE SEQUENCE</scope>
</reference>
<dbReference type="PROSITE" id="PS50157">
    <property type="entry name" value="ZINC_FINGER_C2H2_2"/>
    <property type="match status" value="2"/>
</dbReference>
<dbReference type="GO" id="GO:0008270">
    <property type="term" value="F:zinc ion binding"/>
    <property type="evidence" value="ECO:0007669"/>
    <property type="project" value="UniProtKB-KW"/>
</dbReference>